<dbReference type="OrthoDB" id="6495165at2"/>
<comment type="caution">
    <text evidence="2">The sequence shown here is derived from an EMBL/GenBank/DDBJ whole genome shotgun (WGS) entry which is preliminary data.</text>
</comment>
<evidence type="ECO:0000313" key="3">
    <source>
        <dbReference type="Proteomes" id="UP000275331"/>
    </source>
</evidence>
<dbReference type="Proteomes" id="UP000275331">
    <property type="component" value="Unassembled WGS sequence"/>
</dbReference>
<dbReference type="PANTHER" id="PTHR33420">
    <property type="entry name" value="FIMBRIAL SUBUNIT ELFA-RELATED"/>
    <property type="match status" value="1"/>
</dbReference>
<gene>
    <name evidence="2" type="ORF">EGT71_11800</name>
</gene>
<accession>A0A3R9F4F1</accession>
<dbReference type="SUPFAM" id="SSF49401">
    <property type="entry name" value="Bacterial adhesins"/>
    <property type="match status" value="1"/>
</dbReference>
<protein>
    <submittedName>
        <fullName evidence="2">Type 1 fimbrial protein</fullName>
    </submittedName>
</protein>
<feature type="signal peptide" evidence="1">
    <location>
        <begin position="1"/>
        <end position="22"/>
    </location>
</feature>
<proteinExistence type="predicted"/>
<keyword evidence="1" id="KW-0732">Signal</keyword>
<reference evidence="2 3" key="1">
    <citation type="submission" date="2018-10" db="EMBL/GenBank/DDBJ databases">
        <title>Transmission dynamics of multidrug resistant bacteria on intensive care unit surfaces.</title>
        <authorList>
            <person name="D'Souza A.W."/>
            <person name="Potter R.F."/>
            <person name="Wallace M."/>
            <person name="Shupe A."/>
            <person name="Patel S."/>
            <person name="Sun S."/>
            <person name="Gul D."/>
            <person name="Kwon J.H."/>
            <person name="Andleeb S."/>
            <person name="Burnham C.-A.D."/>
            <person name="Dantas G."/>
        </authorList>
    </citation>
    <scope>NUCLEOTIDE SEQUENCE [LARGE SCALE GENOMIC DNA]</scope>
    <source>
        <strain evidence="2 3">AS_373</strain>
    </source>
</reference>
<feature type="chain" id="PRO_5018678125" evidence="1">
    <location>
        <begin position="23"/>
        <end position="173"/>
    </location>
</feature>
<dbReference type="EMBL" id="RHXB01000007">
    <property type="protein sequence ID" value="RSE25609.1"/>
    <property type="molecule type" value="Genomic_DNA"/>
</dbReference>
<dbReference type="AlphaFoldDB" id="A0A3R9F4F1"/>
<dbReference type="Gene3D" id="2.60.40.1090">
    <property type="entry name" value="Fimbrial-type adhesion domain"/>
    <property type="match status" value="1"/>
</dbReference>
<dbReference type="InterPro" id="IPR008966">
    <property type="entry name" value="Adhesion_dom_sf"/>
</dbReference>
<evidence type="ECO:0000256" key="1">
    <source>
        <dbReference type="SAM" id="SignalP"/>
    </source>
</evidence>
<dbReference type="RefSeq" id="WP_125293812.1">
    <property type="nucleotide sequence ID" value="NZ_JAPTZM010000006.1"/>
</dbReference>
<dbReference type="PANTHER" id="PTHR33420:SF27">
    <property type="entry name" value="PROTEIN FIMG"/>
    <property type="match status" value="1"/>
</dbReference>
<dbReference type="GO" id="GO:0043709">
    <property type="term" value="P:cell adhesion involved in single-species biofilm formation"/>
    <property type="evidence" value="ECO:0007669"/>
    <property type="project" value="TreeGrafter"/>
</dbReference>
<organism evidence="2 3">
    <name type="scientific">Atlantibacter subterraneus</name>
    <dbReference type="NCBI Taxonomy" id="255519"/>
    <lineage>
        <taxon>Bacteria</taxon>
        <taxon>Pseudomonadati</taxon>
        <taxon>Pseudomonadota</taxon>
        <taxon>Gammaproteobacteria</taxon>
        <taxon>Enterobacterales</taxon>
        <taxon>Enterobacteriaceae</taxon>
        <taxon>Atlantibacter</taxon>
    </lineage>
</organism>
<dbReference type="InterPro" id="IPR050263">
    <property type="entry name" value="Bact_Fimbrial_Adh_Pro"/>
</dbReference>
<dbReference type="InterPro" id="IPR036937">
    <property type="entry name" value="Adhesion_dom_fimbrial_sf"/>
</dbReference>
<sequence>MIKRIYGLFALALMFITGGIQAADPVTLYVNGKVVAAPCQVDSASVEQVVDLFGPQGIRASSMYTAGSGSPFVMFNFSVINCPAGTVKTTLQFNGPADDSQPEDSYKNSGTAKNVAVQLLNMQGGPLGNNKTLTGDIINRQATFYFLARAFSKYGKVTPGTVNSVVIITLTWQ</sequence>
<name>A0A3R9F4F1_9ENTR</name>
<dbReference type="GO" id="GO:0009289">
    <property type="term" value="C:pilus"/>
    <property type="evidence" value="ECO:0007669"/>
    <property type="project" value="InterPro"/>
</dbReference>
<evidence type="ECO:0000313" key="2">
    <source>
        <dbReference type="EMBL" id="RSE25609.1"/>
    </source>
</evidence>